<reference evidence="9 10" key="1">
    <citation type="submission" date="2017-05" db="EMBL/GenBank/DDBJ databases">
        <title>Complete and WGS of Bordetella genogroups.</title>
        <authorList>
            <person name="Spilker T."/>
            <person name="LiPuma J."/>
        </authorList>
    </citation>
    <scope>NUCLEOTIDE SEQUENCE [LARGE SCALE GENOMIC DNA]</scope>
    <source>
        <strain evidence="9 10">AU9919</strain>
    </source>
</reference>
<dbReference type="InterPro" id="IPR004681">
    <property type="entry name" value="TRAP_DctM"/>
</dbReference>
<dbReference type="RefSeq" id="WP_094838726.1">
    <property type="nucleotide sequence ID" value="NZ_NEVQ01000020.1"/>
</dbReference>
<comment type="subcellular location">
    <subcellularLocation>
        <location evidence="1 7">Cell inner membrane</location>
        <topology evidence="1 7">Multi-pass membrane protein</topology>
    </subcellularLocation>
</comment>
<dbReference type="PANTHER" id="PTHR33362">
    <property type="entry name" value="SIALIC ACID TRAP TRANSPORTER PERMEASE PROTEIN SIAT-RELATED"/>
    <property type="match status" value="1"/>
</dbReference>
<evidence type="ECO:0000256" key="1">
    <source>
        <dbReference type="ARBA" id="ARBA00004429"/>
    </source>
</evidence>
<proteinExistence type="inferred from homology"/>
<comment type="subunit">
    <text evidence="7">The complex comprises the extracytoplasmic solute receptor protein and the two transmembrane proteins.</text>
</comment>
<feature type="transmembrane region" description="Helical" evidence="7">
    <location>
        <begin position="135"/>
        <end position="159"/>
    </location>
</feature>
<name>A0A261TUC7_9BORD</name>
<evidence type="ECO:0000256" key="6">
    <source>
        <dbReference type="ARBA" id="ARBA00023136"/>
    </source>
</evidence>
<evidence type="ECO:0000256" key="3">
    <source>
        <dbReference type="ARBA" id="ARBA00022519"/>
    </source>
</evidence>
<comment type="caution">
    <text evidence="9">The sequence shown here is derived from an EMBL/GenBank/DDBJ whole genome shotgun (WGS) entry which is preliminary data.</text>
</comment>
<organism evidence="9 10">
    <name type="scientific">Bordetella genomosp. 4</name>
    <dbReference type="NCBI Taxonomy" id="463044"/>
    <lineage>
        <taxon>Bacteria</taxon>
        <taxon>Pseudomonadati</taxon>
        <taxon>Pseudomonadota</taxon>
        <taxon>Betaproteobacteria</taxon>
        <taxon>Burkholderiales</taxon>
        <taxon>Alcaligenaceae</taxon>
        <taxon>Bordetella</taxon>
    </lineage>
</organism>
<comment type="caution">
    <text evidence="7">Lacks conserved residue(s) required for the propagation of feature annotation.</text>
</comment>
<feature type="transmembrane region" description="Helical" evidence="7">
    <location>
        <begin position="218"/>
        <end position="238"/>
    </location>
</feature>
<comment type="similarity">
    <text evidence="7">Belongs to the TRAP transporter large permease family.</text>
</comment>
<protein>
    <recommendedName>
        <fullName evidence="7">TRAP transporter large permease protein</fullName>
    </recommendedName>
</protein>
<keyword evidence="3 7" id="KW-0997">Cell inner membrane</keyword>
<dbReference type="EMBL" id="NEVQ01000020">
    <property type="protein sequence ID" value="OZI52881.1"/>
    <property type="molecule type" value="Genomic_DNA"/>
</dbReference>
<evidence type="ECO:0000313" key="9">
    <source>
        <dbReference type="EMBL" id="OZI52881.1"/>
    </source>
</evidence>
<dbReference type="PIRSF" id="PIRSF006066">
    <property type="entry name" value="HI0050"/>
    <property type="match status" value="1"/>
</dbReference>
<dbReference type="AlphaFoldDB" id="A0A261TUC7"/>
<dbReference type="NCBIfam" id="TIGR00786">
    <property type="entry name" value="dctM"/>
    <property type="match status" value="1"/>
</dbReference>
<keyword evidence="2" id="KW-1003">Cell membrane</keyword>
<feature type="transmembrane region" description="Helical" evidence="7">
    <location>
        <begin position="361"/>
        <end position="384"/>
    </location>
</feature>
<dbReference type="Proteomes" id="UP000216885">
    <property type="component" value="Unassembled WGS sequence"/>
</dbReference>
<dbReference type="GO" id="GO:0005886">
    <property type="term" value="C:plasma membrane"/>
    <property type="evidence" value="ECO:0007669"/>
    <property type="project" value="UniProtKB-SubCell"/>
</dbReference>
<evidence type="ECO:0000256" key="5">
    <source>
        <dbReference type="ARBA" id="ARBA00022989"/>
    </source>
</evidence>
<feature type="transmembrane region" description="Helical" evidence="7">
    <location>
        <begin position="48"/>
        <end position="69"/>
    </location>
</feature>
<keyword evidence="7" id="KW-0813">Transport</keyword>
<dbReference type="PANTHER" id="PTHR33362:SF2">
    <property type="entry name" value="TRAP TRANSPORTER LARGE PERMEASE PROTEIN"/>
    <property type="match status" value="1"/>
</dbReference>
<keyword evidence="5 7" id="KW-1133">Transmembrane helix</keyword>
<feature type="transmembrane region" description="Helical" evidence="7">
    <location>
        <begin position="316"/>
        <end position="349"/>
    </location>
</feature>
<feature type="transmembrane region" description="Helical" evidence="7">
    <location>
        <begin position="171"/>
        <end position="197"/>
    </location>
</feature>
<evidence type="ECO:0000256" key="7">
    <source>
        <dbReference type="RuleBase" id="RU369079"/>
    </source>
</evidence>
<dbReference type="InterPro" id="IPR010656">
    <property type="entry name" value="DctM"/>
</dbReference>
<evidence type="ECO:0000313" key="10">
    <source>
        <dbReference type="Proteomes" id="UP000216885"/>
    </source>
</evidence>
<gene>
    <name evidence="9" type="ORF">CAL20_19650</name>
</gene>
<keyword evidence="4 7" id="KW-0812">Transmembrane</keyword>
<dbReference type="Pfam" id="PF06808">
    <property type="entry name" value="DctM"/>
    <property type="match status" value="1"/>
</dbReference>
<dbReference type="GO" id="GO:0022857">
    <property type="term" value="F:transmembrane transporter activity"/>
    <property type="evidence" value="ECO:0007669"/>
    <property type="project" value="UniProtKB-UniRule"/>
</dbReference>
<evidence type="ECO:0000256" key="4">
    <source>
        <dbReference type="ARBA" id="ARBA00022692"/>
    </source>
</evidence>
<evidence type="ECO:0000259" key="8">
    <source>
        <dbReference type="Pfam" id="PF06808"/>
    </source>
</evidence>
<keyword evidence="10" id="KW-1185">Reference proteome</keyword>
<feature type="transmembrane region" description="Helical" evidence="7">
    <location>
        <begin position="396"/>
        <end position="417"/>
    </location>
</feature>
<comment type="function">
    <text evidence="7">Part of the tripartite ATP-independent periplasmic (TRAP) transport system.</text>
</comment>
<sequence>MTLIIIFAAMLVLVFFGIPILLSIASVSLVGAMVIPGLVPALVPQKAFAMLDSFSLLALPYFILAGAIMTRGGLSGGLIEFSQALVGHIRGSLGHTAVLSCTAMANISGSSTAEAAAVGSVTIPAMKERGYKPGLAAAIVAAAATIGPIIPPSMTMIVYGSITGVSIGGLFMAGVIPGLMIAALLMAVIYALSYLPSNAALRATQPRSSLKQIYKETLRVWPALMAPVVIMGGILSGIFTATEAGVVACVYSLIVSKVWYRQLQWKDLPSVLVDAAVTTAMVAGVLGMAGVLGWLLNYLDFNDTVLGALKGVTDSSLLMLTLLVVIMLVLTMILDGLAVVVVMVPTIVYVGSAFHIDPLQLGIIMVMITQIGGLTPPVAILLFITTSIAKIPFAQGVHAVWPFLGVVVLVMISIMLFPEIVTWLPNKVIGGG</sequence>
<accession>A0A261TUC7</accession>
<feature type="transmembrane region" description="Helical" evidence="7">
    <location>
        <begin position="272"/>
        <end position="296"/>
    </location>
</feature>
<keyword evidence="6 7" id="KW-0472">Membrane</keyword>
<feature type="domain" description="TRAP C4-dicarboxylate transport system permease DctM subunit" evidence="8">
    <location>
        <begin position="7"/>
        <end position="420"/>
    </location>
</feature>
<evidence type="ECO:0000256" key="2">
    <source>
        <dbReference type="ARBA" id="ARBA00022475"/>
    </source>
</evidence>